<evidence type="ECO:0000256" key="3">
    <source>
        <dbReference type="PROSITE-ProRule" id="PRU00221"/>
    </source>
</evidence>
<keyword evidence="1 3" id="KW-0853">WD repeat</keyword>
<dbReference type="SMART" id="SM00320">
    <property type="entry name" value="WD40"/>
    <property type="match status" value="7"/>
</dbReference>
<dbReference type="InterPro" id="IPR015943">
    <property type="entry name" value="WD40/YVTN_repeat-like_dom_sf"/>
</dbReference>
<dbReference type="PROSITE" id="PS50082">
    <property type="entry name" value="WD_REPEATS_2"/>
    <property type="match status" value="7"/>
</dbReference>
<dbReference type="PANTHER" id="PTHR22847">
    <property type="entry name" value="WD40 REPEAT PROTEIN"/>
    <property type="match status" value="1"/>
</dbReference>
<protein>
    <recommendedName>
        <fullName evidence="6">WD40 repeat protein</fullName>
    </recommendedName>
</protein>
<accession>A0A919NXN8</accession>
<comment type="caution">
    <text evidence="4">The sequence shown here is derived from an EMBL/GenBank/DDBJ whole genome shotgun (WGS) entry which is preliminary data.</text>
</comment>
<feature type="repeat" description="WD" evidence="3">
    <location>
        <begin position="255"/>
        <end position="279"/>
    </location>
</feature>
<dbReference type="CDD" id="cd00200">
    <property type="entry name" value="WD40"/>
    <property type="match status" value="1"/>
</dbReference>
<dbReference type="PANTHER" id="PTHR22847:SF637">
    <property type="entry name" value="WD REPEAT DOMAIN 5B"/>
    <property type="match status" value="1"/>
</dbReference>
<feature type="repeat" description="WD" evidence="3">
    <location>
        <begin position="289"/>
        <end position="330"/>
    </location>
</feature>
<proteinExistence type="predicted"/>
<dbReference type="SUPFAM" id="SSF50998">
    <property type="entry name" value="Quinoprotein alcohol dehydrogenase-like"/>
    <property type="match status" value="1"/>
</dbReference>
<dbReference type="PROSITE" id="PS50294">
    <property type="entry name" value="WD_REPEATS_REGION"/>
    <property type="match status" value="5"/>
</dbReference>
<reference evidence="4" key="1">
    <citation type="submission" date="2021-01" db="EMBL/GenBank/DDBJ databases">
        <title>Whole genome shotgun sequence of Actinoplanes tereljensis NBRC 105297.</title>
        <authorList>
            <person name="Komaki H."/>
            <person name="Tamura T."/>
        </authorList>
    </citation>
    <scope>NUCLEOTIDE SEQUENCE</scope>
    <source>
        <strain evidence="4">NBRC 105297</strain>
    </source>
</reference>
<dbReference type="InterPro" id="IPR001680">
    <property type="entry name" value="WD40_rpt"/>
</dbReference>
<sequence length="488" mass="51372">MTDVYISHWSGASGYAYPLLDAFRERLGDSHVQLRDDDGPADLPHCDAMIVLVDRGWTAWADPVRTEVATALRRGVRVIPVLVQGATMPSAGDLPDELAPLAGRNHEILREEAWTRDLDHLAEILAGLTADRPAIAAANGGRVRLARRIPTGGPAVTSLAFGPDGQTVLAGGFDGTVRVMRINDGTVSRSIHAHSDRISALAIARDGLTVATASTDPMVRIWNAGNGAARRQLDGSPKWVAWAHRKFAGGVLEVVFALAVSPAGDVIASGQGDGAVRLWWLGNDEFRKRSGHHDRVTGLDFSPDGRLLASASWDGTVLIRSVGDGSTVLKLTDPGLPDPRPGIEVAHHLGPSWAVSAVRFSPDGRFLATASGNGFVRVWRAGDGAAVLAIEGHDRDVMSALRLARGLGLGEQVPMMGGVRAVGYSPDGSVLASGADDHTVRLWHSSTGAALQVLTGHTAGVSSVAFSPDGRLLASGAWDGDVRLWAVS</sequence>
<gene>
    <name evidence="4" type="ORF">Ate02nite_85560</name>
</gene>
<feature type="repeat" description="WD" evidence="3">
    <location>
        <begin position="454"/>
        <end position="488"/>
    </location>
</feature>
<dbReference type="Gene3D" id="2.130.10.10">
    <property type="entry name" value="YVTN repeat-like/Quinoprotein amine dehydrogenase"/>
    <property type="match status" value="4"/>
</dbReference>
<name>A0A919NXN8_9ACTN</name>
<feature type="repeat" description="WD" evidence="3">
    <location>
        <begin position="348"/>
        <end position="389"/>
    </location>
</feature>
<evidence type="ECO:0008006" key="6">
    <source>
        <dbReference type="Google" id="ProtNLM"/>
    </source>
</evidence>
<dbReference type="RefSeq" id="WP_203813643.1">
    <property type="nucleotide sequence ID" value="NZ_BOMY01000054.1"/>
</dbReference>
<evidence type="ECO:0000313" key="5">
    <source>
        <dbReference type="Proteomes" id="UP000623608"/>
    </source>
</evidence>
<dbReference type="Proteomes" id="UP000623608">
    <property type="component" value="Unassembled WGS sequence"/>
</dbReference>
<dbReference type="InterPro" id="IPR011047">
    <property type="entry name" value="Quinoprotein_ADH-like_sf"/>
</dbReference>
<evidence type="ECO:0000256" key="1">
    <source>
        <dbReference type="ARBA" id="ARBA00022574"/>
    </source>
</evidence>
<dbReference type="PRINTS" id="PR00320">
    <property type="entry name" value="GPROTEINBRPT"/>
</dbReference>
<evidence type="ECO:0000256" key="2">
    <source>
        <dbReference type="ARBA" id="ARBA00022737"/>
    </source>
</evidence>
<dbReference type="InterPro" id="IPR020472">
    <property type="entry name" value="WD40_PAC1"/>
</dbReference>
<keyword evidence="5" id="KW-1185">Reference proteome</keyword>
<feature type="repeat" description="WD" evidence="3">
    <location>
        <begin position="156"/>
        <end position="190"/>
    </location>
</feature>
<feature type="repeat" description="WD" evidence="3">
    <location>
        <begin position="419"/>
        <end position="453"/>
    </location>
</feature>
<evidence type="ECO:0000313" key="4">
    <source>
        <dbReference type="EMBL" id="GIF25826.1"/>
    </source>
</evidence>
<dbReference type="EMBL" id="BOMY01000054">
    <property type="protein sequence ID" value="GIF25826.1"/>
    <property type="molecule type" value="Genomic_DNA"/>
</dbReference>
<keyword evidence="2" id="KW-0677">Repeat</keyword>
<feature type="repeat" description="WD" evidence="3">
    <location>
        <begin position="191"/>
        <end position="232"/>
    </location>
</feature>
<dbReference type="AlphaFoldDB" id="A0A919NXN8"/>
<dbReference type="Pfam" id="PF00400">
    <property type="entry name" value="WD40"/>
    <property type="match status" value="7"/>
</dbReference>
<organism evidence="4 5">
    <name type="scientific">Paractinoplanes tereljensis</name>
    <dbReference type="NCBI Taxonomy" id="571912"/>
    <lineage>
        <taxon>Bacteria</taxon>
        <taxon>Bacillati</taxon>
        <taxon>Actinomycetota</taxon>
        <taxon>Actinomycetes</taxon>
        <taxon>Micromonosporales</taxon>
        <taxon>Micromonosporaceae</taxon>
        <taxon>Paractinoplanes</taxon>
    </lineage>
</organism>